<evidence type="ECO:0000313" key="1">
    <source>
        <dbReference type="EMBL" id="KAL3799518.1"/>
    </source>
</evidence>
<protein>
    <submittedName>
        <fullName evidence="1">Uncharacterized protein</fullName>
    </submittedName>
</protein>
<dbReference type="Proteomes" id="UP001530400">
    <property type="component" value="Unassembled WGS sequence"/>
</dbReference>
<dbReference type="AlphaFoldDB" id="A0ABD3QGF5"/>
<comment type="caution">
    <text evidence="1">The sequence shown here is derived from an EMBL/GenBank/DDBJ whole genome shotgun (WGS) entry which is preliminary data.</text>
</comment>
<reference evidence="1 2" key="1">
    <citation type="submission" date="2024-10" db="EMBL/GenBank/DDBJ databases">
        <title>Updated reference genomes for cyclostephanoid diatoms.</title>
        <authorList>
            <person name="Roberts W.R."/>
            <person name="Alverson A.J."/>
        </authorList>
    </citation>
    <scope>NUCLEOTIDE SEQUENCE [LARGE SCALE GENOMIC DNA]</scope>
    <source>
        <strain evidence="1 2">AJA010-31</strain>
    </source>
</reference>
<organism evidence="1 2">
    <name type="scientific">Cyclotella atomus</name>
    <dbReference type="NCBI Taxonomy" id="382360"/>
    <lineage>
        <taxon>Eukaryota</taxon>
        <taxon>Sar</taxon>
        <taxon>Stramenopiles</taxon>
        <taxon>Ochrophyta</taxon>
        <taxon>Bacillariophyta</taxon>
        <taxon>Coscinodiscophyceae</taxon>
        <taxon>Thalassiosirophycidae</taxon>
        <taxon>Stephanodiscales</taxon>
        <taxon>Stephanodiscaceae</taxon>
        <taxon>Cyclotella</taxon>
    </lineage>
</organism>
<gene>
    <name evidence="1" type="ORF">ACHAWO_002412</name>
</gene>
<evidence type="ECO:0000313" key="2">
    <source>
        <dbReference type="Proteomes" id="UP001530400"/>
    </source>
</evidence>
<dbReference type="EMBL" id="JALLPJ020000183">
    <property type="protein sequence ID" value="KAL3799518.1"/>
    <property type="molecule type" value="Genomic_DNA"/>
</dbReference>
<proteinExistence type="predicted"/>
<keyword evidence="2" id="KW-1185">Reference proteome</keyword>
<accession>A0ABD3QGF5</accession>
<sequence>MNGGNPYKLSFSKLNESFRTGLVSPAQSTSVTPITPMTPLTTPRTPAQILLSRNELRAKRSVSIEPYEEEKQQQLALEIFTNFVDSVEGSLKEIAQRECDGERVIGPGIVRMCHDLAERVEELAEEVKEKGVVEYDLMLHEHEGDDVVIHEAKAQDEHGAVSSGTIYSILTDVAASLRSISQEEAQELAEVSLHVATMAVWTLRMVQSNMSRMLNSSQARANHVSSRSAHKDHMNGDVLSSGRSLRVTWSNDDDITVVSDNRSNGHANRGLGPLVEIMAEEEKKDENYNSMNMNEVVITHVAHDSSTPPKEFSTKYAPQLATIPSSPSRSPQPLINDRSSSRCRVLWPPVLPAIQQASHHCINQAQQHPLSAAAIGLVCGPAAITTAVIMGPPVLITDWAVQSSYNAMSGTPFIETVEKAAANAVQLTKLAIICSKMAIKQGMAVGERQIQRRGGINKICCDVVDGTVDRVMHPVKTAGMAWDGLFWMGSMFGDAVGFVGEVIGAGGERVDIQ</sequence>
<name>A0ABD3QGF5_9STRA</name>